<keyword evidence="2" id="KW-1185">Reference proteome</keyword>
<reference evidence="1 2" key="1">
    <citation type="submission" date="2023-03" db="EMBL/GenBank/DDBJ databases">
        <title>High-quality genome of Scylla paramamosain provides insights in environmental adaptation.</title>
        <authorList>
            <person name="Zhang L."/>
        </authorList>
    </citation>
    <scope>NUCLEOTIDE SEQUENCE [LARGE SCALE GENOMIC DNA]</scope>
    <source>
        <strain evidence="1">LZ_2023a</strain>
        <tissue evidence="1">Muscle</tissue>
    </source>
</reference>
<accession>A0AAW0TET7</accession>
<evidence type="ECO:0000313" key="1">
    <source>
        <dbReference type="EMBL" id="KAK8385876.1"/>
    </source>
</evidence>
<proteinExistence type="predicted"/>
<dbReference type="Proteomes" id="UP001487740">
    <property type="component" value="Unassembled WGS sequence"/>
</dbReference>
<comment type="caution">
    <text evidence="1">The sequence shown here is derived from an EMBL/GenBank/DDBJ whole genome shotgun (WGS) entry which is preliminary data.</text>
</comment>
<name>A0AAW0TET7_SCYPA</name>
<gene>
    <name evidence="1" type="ORF">O3P69_010566</name>
</gene>
<evidence type="ECO:0000313" key="2">
    <source>
        <dbReference type="Proteomes" id="UP001487740"/>
    </source>
</evidence>
<dbReference type="EMBL" id="JARAKH010000031">
    <property type="protein sequence ID" value="KAK8385876.1"/>
    <property type="molecule type" value="Genomic_DNA"/>
</dbReference>
<protein>
    <submittedName>
        <fullName evidence="1">Uncharacterized protein</fullName>
    </submittedName>
</protein>
<sequence>MQGKVCSAVRGDALQRVSEIMPFVSVMSHWYWGLKGEARQLRHTPHALSLSHGRKLLCHGSEKCARSGHRTRHSTFVPSCERVQPQPMRGQLGEKTSGCQ</sequence>
<dbReference type="AlphaFoldDB" id="A0AAW0TET7"/>
<organism evidence="1 2">
    <name type="scientific">Scylla paramamosain</name>
    <name type="common">Mud crab</name>
    <dbReference type="NCBI Taxonomy" id="85552"/>
    <lineage>
        <taxon>Eukaryota</taxon>
        <taxon>Metazoa</taxon>
        <taxon>Ecdysozoa</taxon>
        <taxon>Arthropoda</taxon>
        <taxon>Crustacea</taxon>
        <taxon>Multicrustacea</taxon>
        <taxon>Malacostraca</taxon>
        <taxon>Eumalacostraca</taxon>
        <taxon>Eucarida</taxon>
        <taxon>Decapoda</taxon>
        <taxon>Pleocyemata</taxon>
        <taxon>Brachyura</taxon>
        <taxon>Eubrachyura</taxon>
        <taxon>Portunoidea</taxon>
        <taxon>Portunidae</taxon>
        <taxon>Portuninae</taxon>
        <taxon>Scylla</taxon>
    </lineage>
</organism>